<dbReference type="PANTHER" id="PTHR42837:SF2">
    <property type="entry name" value="MEMBRANE METALLOPROTEASE ARASP2, CHLOROPLASTIC-RELATED"/>
    <property type="match status" value="1"/>
</dbReference>
<dbReference type="GO" id="GO:0004222">
    <property type="term" value="F:metalloendopeptidase activity"/>
    <property type="evidence" value="ECO:0007669"/>
    <property type="project" value="InterPro"/>
</dbReference>
<dbReference type="AlphaFoldDB" id="A0A1G2LAJ4"/>
<evidence type="ECO:0000256" key="10">
    <source>
        <dbReference type="ARBA" id="ARBA00023136"/>
    </source>
</evidence>
<comment type="similarity">
    <text evidence="3">Belongs to the peptidase M50B family.</text>
</comment>
<comment type="subcellular location">
    <subcellularLocation>
        <location evidence="2">Membrane</location>
        <topology evidence="2">Multi-pass membrane protein</topology>
    </subcellularLocation>
</comment>
<organism evidence="13 14">
    <name type="scientific">Candidatus Sungbacteria bacterium RIFCSPLOWO2_01_FULL_60_25</name>
    <dbReference type="NCBI Taxonomy" id="1802281"/>
    <lineage>
        <taxon>Bacteria</taxon>
        <taxon>Candidatus Sungiibacteriota</taxon>
    </lineage>
</organism>
<gene>
    <name evidence="13" type="ORF">A3A44_02570</name>
</gene>
<keyword evidence="6" id="KW-0378">Hydrolase</keyword>
<evidence type="ECO:0000256" key="8">
    <source>
        <dbReference type="ARBA" id="ARBA00022989"/>
    </source>
</evidence>
<keyword evidence="5 11" id="KW-0812">Transmembrane</keyword>
<evidence type="ECO:0000256" key="2">
    <source>
        <dbReference type="ARBA" id="ARBA00004141"/>
    </source>
</evidence>
<evidence type="ECO:0000259" key="12">
    <source>
        <dbReference type="Pfam" id="PF02163"/>
    </source>
</evidence>
<keyword evidence="9" id="KW-0482">Metalloprotease</keyword>
<dbReference type="PANTHER" id="PTHR42837">
    <property type="entry name" value="REGULATOR OF SIGMA-E PROTEASE RSEP"/>
    <property type="match status" value="1"/>
</dbReference>
<dbReference type="InterPro" id="IPR036034">
    <property type="entry name" value="PDZ_sf"/>
</dbReference>
<evidence type="ECO:0000256" key="1">
    <source>
        <dbReference type="ARBA" id="ARBA00001947"/>
    </source>
</evidence>
<evidence type="ECO:0000256" key="6">
    <source>
        <dbReference type="ARBA" id="ARBA00022801"/>
    </source>
</evidence>
<dbReference type="CDD" id="cd06163">
    <property type="entry name" value="S2P-M50_PDZ_RseP-like"/>
    <property type="match status" value="1"/>
</dbReference>
<keyword evidence="8 11" id="KW-1133">Transmembrane helix</keyword>
<dbReference type="SUPFAM" id="SSF50156">
    <property type="entry name" value="PDZ domain-like"/>
    <property type="match status" value="1"/>
</dbReference>
<protein>
    <recommendedName>
        <fullName evidence="12">Peptidase M50 domain-containing protein</fullName>
    </recommendedName>
</protein>
<dbReference type="GO" id="GO:0016020">
    <property type="term" value="C:membrane"/>
    <property type="evidence" value="ECO:0007669"/>
    <property type="project" value="UniProtKB-SubCell"/>
</dbReference>
<comment type="cofactor">
    <cofactor evidence="1">
        <name>Zn(2+)</name>
        <dbReference type="ChEBI" id="CHEBI:29105"/>
    </cofactor>
</comment>
<keyword evidence="10 11" id="KW-0472">Membrane</keyword>
<dbReference type="InterPro" id="IPR008915">
    <property type="entry name" value="Peptidase_M50"/>
</dbReference>
<accession>A0A1G2LAJ4</accession>
<evidence type="ECO:0000256" key="9">
    <source>
        <dbReference type="ARBA" id="ARBA00023049"/>
    </source>
</evidence>
<feature type="transmembrane region" description="Helical" evidence="11">
    <location>
        <begin position="87"/>
        <end position="109"/>
    </location>
</feature>
<evidence type="ECO:0000256" key="5">
    <source>
        <dbReference type="ARBA" id="ARBA00022692"/>
    </source>
</evidence>
<dbReference type="Gene3D" id="2.30.42.10">
    <property type="match status" value="1"/>
</dbReference>
<name>A0A1G2LAJ4_9BACT</name>
<evidence type="ECO:0000256" key="3">
    <source>
        <dbReference type="ARBA" id="ARBA00007931"/>
    </source>
</evidence>
<feature type="transmembrane region" description="Helical" evidence="11">
    <location>
        <begin position="288"/>
        <end position="310"/>
    </location>
</feature>
<dbReference type="Proteomes" id="UP000178977">
    <property type="component" value="Unassembled WGS sequence"/>
</dbReference>
<dbReference type="EMBL" id="MHQT01000037">
    <property type="protein sequence ID" value="OHA08647.1"/>
    <property type="molecule type" value="Genomic_DNA"/>
</dbReference>
<reference evidence="13 14" key="1">
    <citation type="journal article" date="2016" name="Nat. Commun.">
        <title>Thousands of microbial genomes shed light on interconnected biogeochemical processes in an aquifer system.</title>
        <authorList>
            <person name="Anantharaman K."/>
            <person name="Brown C.T."/>
            <person name="Hug L.A."/>
            <person name="Sharon I."/>
            <person name="Castelle C.J."/>
            <person name="Probst A.J."/>
            <person name="Thomas B.C."/>
            <person name="Singh A."/>
            <person name="Wilkins M.J."/>
            <person name="Karaoz U."/>
            <person name="Brodie E.L."/>
            <person name="Williams K.H."/>
            <person name="Hubbard S.S."/>
            <person name="Banfield J.F."/>
        </authorList>
    </citation>
    <scope>NUCLEOTIDE SEQUENCE [LARGE SCALE GENOMIC DNA]</scope>
</reference>
<evidence type="ECO:0000256" key="4">
    <source>
        <dbReference type="ARBA" id="ARBA00022670"/>
    </source>
</evidence>
<evidence type="ECO:0000313" key="14">
    <source>
        <dbReference type="Proteomes" id="UP000178977"/>
    </source>
</evidence>
<evidence type="ECO:0000256" key="11">
    <source>
        <dbReference type="SAM" id="Phobius"/>
    </source>
</evidence>
<dbReference type="GO" id="GO:0006508">
    <property type="term" value="P:proteolysis"/>
    <property type="evidence" value="ECO:0007669"/>
    <property type="project" value="UniProtKB-KW"/>
</dbReference>
<dbReference type="STRING" id="1802281.A3A44_02570"/>
<dbReference type="InterPro" id="IPR004387">
    <property type="entry name" value="Pept_M50_Zn"/>
</dbReference>
<proteinExistence type="inferred from homology"/>
<dbReference type="Pfam" id="PF02163">
    <property type="entry name" value="Peptidase_M50"/>
    <property type="match status" value="1"/>
</dbReference>
<evidence type="ECO:0000256" key="7">
    <source>
        <dbReference type="ARBA" id="ARBA00022833"/>
    </source>
</evidence>
<sequence>MIIAILLFILLLGALVLVHEWGHFFVARKFGVRVEEFAFGFPPRIASFVKNGTRYALNLFPIGGYVKIYGEGGEGSQDPASFSTRPVWQRIAIIAAGVAMNAVLAWALFSASHAIGLPTVIEDSDHAPDARVMVIAVNPHSPAGDAGIRFGDVIRAVRTEEPVDHPDAITRVEEVQEFIGAHRGQVVHLELLRGSETVMVGVRPREDPPEGEGPLGVALVRAGIVRVPWWRAPIEGARTTWDVLALTSRALGDTAARFISRGEVGAEVSGPVGIFFFANETRQLGIAYFLRLIGVLSVNLALLNILPIPALDGGRVLFLFIEKVRGVRVNERLEQAAHTIGFVLLLVLILAITYRDVVRFF</sequence>
<feature type="transmembrane region" description="Helical" evidence="11">
    <location>
        <begin position="336"/>
        <end position="354"/>
    </location>
</feature>
<evidence type="ECO:0000313" key="13">
    <source>
        <dbReference type="EMBL" id="OHA08647.1"/>
    </source>
</evidence>
<keyword evidence="7" id="KW-0862">Zinc</keyword>
<comment type="caution">
    <text evidence="13">The sequence shown here is derived from an EMBL/GenBank/DDBJ whole genome shotgun (WGS) entry which is preliminary data.</text>
</comment>
<feature type="domain" description="Peptidase M50" evidence="12">
    <location>
        <begin position="8"/>
        <end position="348"/>
    </location>
</feature>
<keyword evidence="4" id="KW-0645">Protease</keyword>